<sequence length="67" mass="7768">MRLSPLAMASFYFSMGVFFIYIAVQSVEDNLFNFITITLCVFATLDFVVSIRLVNLYFKIKRAKKNT</sequence>
<keyword evidence="1" id="KW-0472">Membrane</keyword>
<evidence type="ECO:0000313" key="2">
    <source>
        <dbReference type="EMBL" id="MDC3418599.1"/>
    </source>
</evidence>
<dbReference type="EMBL" id="JAMQKC010000034">
    <property type="protein sequence ID" value="MDC3418599.1"/>
    <property type="molecule type" value="Genomic_DNA"/>
</dbReference>
<reference evidence="2" key="1">
    <citation type="submission" date="2022-06" db="EMBL/GenBank/DDBJ databases">
        <title>Aquibacillus sp. a new bacterium isolated from soil saline samples.</title>
        <authorList>
            <person name="Galisteo C."/>
            <person name="De La Haba R."/>
            <person name="Sanchez-Porro C."/>
            <person name="Ventosa A."/>
        </authorList>
    </citation>
    <scope>NUCLEOTIDE SEQUENCE</scope>
    <source>
        <strain evidence="2">3ASR75-54</strain>
    </source>
</reference>
<feature type="transmembrane region" description="Helical" evidence="1">
    <location>
        <begin position="7"/>
        <end position="24"/>
    </location>
</feature>
<keyword evidence="3" id="KW-1185">Reference proteome</keyword>
<dbReference type="RefSeq" id="WP_272447668.1">
    <property type="nucleotide sequence ID" value="NZ_JAMQKC010000034.1"/>
</dbReference>
<dbReference type="Proteomes" id="UP001145069">
    <property type="component" value="Unassembled WGS sequence"/>
</dbReference>
<dbReference type="AlphaFoldDB" id="A0A9X4AGE5"/>
<feature type="transmembrane region" description="Helical" evidence="1">
    <location>
        <begin position="30"/>
        <end position="58"/>
    </location>
</feature>
<dbReference type="Pfam" id="PF14146">
    <property type="entry name" value="DUF4305"/>
    <property type="match status" value="1"/>
</dbReference>
<name>A0A9X4AGE5_9BACI</name>
<accession>A0A9X4AGE5</accession>
<proteinExistence type="predicted"/>
<keyword evidence="1" id="KW-1133">Transmembrane helix</keyword>
<evidence type="ECO:0000256" key="1">
    <source>
        <dbReference type="SAM" id="Phobius"/>
    </source>
</evidence>
<gene>
    <name evidence="2" type="ORF">NC799_17210</name>
</gene>
<dbReference type="InterPro" id="IPR025426">
    <property type="entry name" value="DUF4305"/>
</dbReference>
<keyword evidence="1" id="KW-0812">Transmembrane</keyword>
<evidence type="ECO:0000313" key="3">
    <source>
        <dbReference type="Proteomes" id="UP001145069"/>
    </source>
</evidence>
<protein>
    <submittedName>
        <fullName evidence="2">YdiK family protein</fullName>
    </submittedName>
</protein>
<organism evidence="2 3">
    <name type="scientific">Aquibacillus salsiterrae</name>
    <dbReference type="NCBI Taxonomy" id="2950439"/>
    <lineage>
        <taxon>Bacteria</taxon>
        <taxon>Bacillati</taxon>
        <taxon>Bacillota</taxon>
        <taxon>Bacilli</taxon>
        <taxon>Bacillales</taxon>
        <taxon>Bacillaceae</taxon>
        <taxon>Aquibacillus</taxon>
    </lineage>
</organism>
<comment type="caution">
    <text evidence="2">The sequence shown here is derived from an EMBL/GenBank/DDBJ whole genome shotgun (WGS) entry which is preliminary data.</text>
</comment>